<proteinExistence type="predicted"/>
<evidence type="ECO:0000313" key="3">
    <source>
        <dbReference type="Proteomes" id="UP000434957"/>
    </source>
</evidence>
<dbReference type="AlphaFoldDB" id="A0A6A3GMN1"/>
<reference evidence="1 4" key="1">
    <citation type="submission" date="2018-09" db="EMBL/GenBank/DDBJ databases">
        <title>Genomic investigation of the strawberry pathogen Phytophthora fragariae indicates pathogenicity is determined by transcriptional variation in three key races.</title>
        <authorList>
            <person name="Adams T.M."/>
            <person name="Armitage A.D."/>
            <person name="Sobczyk M.K."/>
            <person name="Bates H.J."/>
            <person name="Dunwell J.M."/>
            <person name="Nellist C.F."/>
            <person name="Harrison R.J."/>
        </authorList>
    </citation>
    <scope>NUCLEOTIDE SEQUENCE [LARGE SCALE GENOMIC DNA]</scope>
    <source>
        <strain evidence="1 4">SCRP324</strain>
        <strain evidence="2 3">SCRP333</strain>
    </source>
</reference>
<gene>
    <name evidence="1" type="ORF">PR002_g31031</name>
    <name evidence="2" type="ORF">PR003_g19488</name>
</gene>
<evidence type="ECO:0000313" key="4">
    <source>
        <dbReference type="Proteomes" id="UP000435112"/>
    </source>
</evidence>
<protein>
    <submittedName>
        <fullName evidence="1">Uncharacterized protein</fullName>
    </submittedName>
</protein>
<keyword evidence="3" id="KW-1185">Reference proteome</keyword>
<dbReference type="EMBL" id="QXFU01007703">
    <property type="protein sequence ID" value="KAE8957920.1"/>
    <property type="molecule type" value="Genomic_DNA"/>
</dbReference>
<name>A0A6A3GMN1_9STRA</name>
<evidence type="ECO:0000313" key="2">
    <source>
        <dbReference type="EMBL" id="KAE9313498.1"/>
    </source>
</evidence>
<dbReference type="Proteomes" id="UP000435112">
    <property type="component" value="Unassembled WGS sequence"/>
</dbReference>
<evidence type="ECO:0000313" key="1">
    <source>
        <dbReference type="EMBL" id="KAE8957920.1"/>
    </source>
</evidence>
<organism evidence="1 4">
    <name type="scientific">Phytophthora rubi</name>
    <dbReference type="NCBI Taxonomy" id="129364"/>
    <lineage>
        <taxon>Eukaryota</taxon>
        <taxon>Sar</taxon>
        <taxon>Stramenopiles</taxon>
        <taxon>Oomycota</taxon>
        <taxon>Peronosporomycetes</taxon>
        <taxon>Peronosporales</taxon>
        <taxon>Peronosporaceae</taxon>
        <taxon>Phytophthora</taxon>
    </lineage>
</organism>
<accession>A0A6A3GMN1</accession>
<dbReference type="OrthoDB" id="10271348at2759"/>
<comment type="caution">
    <text evidence="1">The sequence shown here is derived from an EMBL/GenBank/DDBJ whole genome shotgun (WGS) entry which is preliminary data.</text>
</comment>
<dbReference type="EMBL" id="QXFT01001646">
    <property type="protein sequence ID" value="KAE9313498.1"/>
    <property type="molecule type" value="Genomic_DNA"/>
</dbReference>
<sequence length="58" mass="6232">MSFAGPSIVSLAGTGLALVRIAIRFTAAGNTTCHSSPRLAVERRGFHDVTDNIRVAYW</sequence>
<dbReference type="Proteomes" id="UP000434957">
    <property type="component" value="Unassembled WGS sequence"/>
</dbReference>